<sequence>MQRITGFGGFFFRAENPEQLAAWYAQHFGITEVPKDYVTPVWTQDQGPTVFAPFAKDTKYFGDADKQWMLNFRVDDLDAMIAQLQAAGITVEKHPEELPNGSFARVYDPEGNPIELWQPKDPEGAE</sequence>
<dbReference type="InterPro" id="IPR037523">
    <property type="entry name" value="VOC_core"/>
</dbReference>
<dbReference type="PROSITE" id="PS51819">
    <property type="entry name" value="VOC"/>
    <property type="match status" value="1"/>
</dbReference>
<proteinExistence type="predicted"/>
<feature type="region of interest" description="Disordered" evidence="1">
    <location>
        <begin position="100"/>
        <end position="126"/>
    </location>
</feature>
<dbReference type="Pfam" id="PF18029">
    <property type="entry name" value="Glyoxalase_6"/>
    <property type="match status" value="1"/>
</dbReference>
<evidence type="ECO:0000256" key="1">
    <source>
        <dbReference type="SAM" id="MobiDB-lite"/>
    </source>
</evidence>
<comment type="caution">
    <text evidence="3">The sequence shown here is derived from an EMBL/GenBank/DDBJ whole genome shotgun (WGS) entry which is preliminary data.</text>
</comment>
<dbReference type="EMBL" id="JAHXDN010000002">
    <property type="protein sequence ID" value="MBW4707867.1"/>
    <property type="molecule type" value="Genomic_DNA"/>
</dbReference>
<reference evidence="3" key="1">
    <citation type="submission" date="2021-07" db="EMBL/GenBank/DDBJ databases">
        <title>Roseobacter insulae sp. nov., isolated from a tidal flat.</title>
        <authorList>
            <person name="Park S."/>
            <person name="Yoon J.-H."/>
        </authorList>
    </citation>
    <scope>NUCLEOTIDE SEQUENCE</scope>
    <source>
        <strain evidence="3">YSTF-M11</strain>
    </source>
</reference>
<dbReference type="Proteomes" id="UP001138661">
    <property type="component" value="Unassembled WGS sequence"/>
</dbReference>
<dbReference type="PANTHER" id="PTHR33993:SF5">
    <property type="entry name" value="GLYOXALASE"/>
    <property type="match status" value="1"/>
</dbReference>
<dbReference type="RefSeq" id="WP_219501094.1">
    <property type="nucleotide sequence ID" value="NZ_JAHXDN010000002.1"/>
</dbReference>
<feature type="domain" description="VOC" evidence="2">
    <location>
        <begin position="6"/>
        <end position="119"/>
    </location>
</feature>
<evidence type="ECO:0000313" key="3">
    <source>
        <dbReference type="EMBL" id="MBW4707867.1"/>
    </source>
</evidence>
<dbReference type="AlphaFoldDB" id="A0A9X1FV25"/>
<protein>
    <submittedName>
        <fullName evidence="3">VOC family protein</fullName>
    </submittedName>
</protein>
<keyword evidence="4" id="KW-1185">Reference proteome</keyword>
<dbReference type="InterPro" id="IPR041581">
    <property type="entry name" value="Glyoxalase_6"/>
</dbReference>
<organism evidence="3 4">
    <name type="scientific">Roseobacter insulae</name>
    <dbReference type="NCBI Taxonomy" id="2859783"/>
    <lineage>
        <taxon>Bacteria</taxon>
        <taxon>Pseudomonadati</taxon>
        <taxon>Pseudomonadota</taxon>
        <taxon>Alphaproteobacteria</taxon>
        <taxon>Rhodobacterales</taxon>
        <taxon>Roseobacteraceae</taxon>
        <taxon>Roseobacter</taxon>
    </lineage>
</organism>
<gene>
    <name evidence="3" type="ORF">KX928_08725</name>
</gene>
<accession>A0A9X1FV25</accession>
<dbReference type="InterPro" id="IPR052164">
    <property type="entry name" value="Anthracycline_SecMetBiosynth"/>
</dbReference>
<evidence type="ECO:0000313" key="4">
    <source>
        <dbReference type="Proteomes" id="UP001138661"/>
    </source>
</evidence>
<evidence type="ECO:0000259" key="2">
    <source>
        <dbReference type="PROSITE" id="PS51819"/>
    </source>
</evidence>
<name>A0A9X1FV25_9RHOB</name>
<dbReference type="PANTHER" id="PTHR33993">
    <property type="entry name" value="GLYOXALASE-RELATED"/>
    <property type="match status" value="1"/>
</dbReference>